<dbReference type="SUPFAM" id="SSF54637">
    <property type="entry name" value="Thioesterase/thiol ester dehydrase-isomerase"/>
    <property type="match status" value="1"/>
</dbReference>
<dbReference type="PROSITE" id="PS51770">
    <property type="entry name" value="HOTDOG_ACOT"/>
    <property type="match status" value="1"/>
</dbReference>
<dbReference type="GO" id="GO:0005829">
    <property type="term" value="C:cytosol"/>
    <property type="evidence" value="ECO:0007669"/>
    <property type="project" value="TreeGrafter"/>
</dbReference>
<dbReference type="RefSeq" id="WP_035167814.1">
    <property type="nucleotide sequence ID" value="NZ_CP018906.1"/>
</dbReference>
<dbReference type="Proteomes" id="UP000030361">
    <property type="component" value="Chromosome"/>
</dbReference>
<evidence type="ECO:0000256" key="1">
    <source>
        <dbReference type="ARBA" id="ARBA00022801"/>
    </source>
</evidence>
<evidence type="ECO:0000313" key="5">
    <source>
        <dbReference type="Proteomes" id="UP000030361"/>
    </source>
</evidence>
<accession>A0A1S6QIB9</accession>
<dbReference type="GO" id="GO:0009062">
    <property type="term" value="P:fatty acid catabolic process"/>
    <property type="evidence" value="ECO:0007669"/>
    <property type="project" value="TreeGrafter"/>
</dbReference>
<sequence length="164" mass="18393">MSQVYCKDTRAVHEGYVFPRDLNNSQMQFGGRTLEVLDANAGMAVVKYLPGVNFVTASYDRVHFYSPISQQTIYKCVSYVTGATTKSVEVFTKFVTQDKDSGDKQVAFTAFCSLVITDQLAEVPDIVPESSEETYICKGFGVRLEERISELKQSKADLQHLSYE</sequence>
<dbReference type="Gene3D" id="3.10.129.10">
    <property type="entry name" value="Hotdog Thioesterase"/>
    <property type="match status" value="1"/>
</dbReference>
<keyword evidence="1 2" id="KW-0378">Hydrolase</keyword>
<dbReference type="eggNOG" id="COG1607">
    <property type="taxonomic scope" value="Bacteria"/>
</dbReference>
<protein>
    <submittedName>
        <fullName evidence="4">Acyl-CoA thioester hydrolase</fullName>
    </submittedName>
</protein>
<dbReference type="GO" id="GO:0006637">
    <property type="term" value="P:acyl-CoA metabolic process"/>
    <property type="evidence" value="ECO:0007669"/>
    <property type="project" value="TreeGrafter"/>
</dbReference>
<dbReference type="GO" id="GO:0052816">
    <property type="term" value="F:long-chain fatty acyl-CoA hydrolase activity"/>
    <property type="evidence" value="ECO:0007669"/>
    <property type="project" value="TreeGrafter"/>
</dbReference>
<dbReference type="AlphaFoldDB" id="A0A1S6QIB9"/>
<evidence type="ECO:0000313" key="4">
    <source>
        <dbReference type="EMBL" id="AQW21365.1"/>
    </source>
</evidence>
<dbReference type="InterPro" id="IPR029069">
    <property type="entry name" value="HotDog_dom_sf"/>
</dbReference>
<proteinExistence type="predicted"/>
<gene>
    <name evidence="4" type="ORF">PL11_005180</name>
</gene>
<dbReference type="PANTHER" id="PTHR11049">
    <property type="entry name" value="ACYL COENZYME A THIOESTER HYDROLASE"/>
    <property type="match status" value="1"/>
</dbReference>
<evidence type="ECO:0000256" key="2">
    <source>
        <dbReference type="PROSITE-ProRule" id="PRU01106"/>
    </source>
</evidence>
<keyword evidence="5" id="KW-1185">Reference proteome</keyword>
<reference evidence="4 5" key="1">
    <citation type="journal article" date="2015" name="Genome Announc.">
        <title>Genome Sequence of Lactobacillus curieae CCTCC M 2011381T, a Novel Producer of Gamma-aminobutyric Acid.</title>
        <authorList>
            <person name="Wang Y."/>
            <person name="Wang Y."/>
            <person name="Lang C."/>
            <person name="Wei D."/>
            <person name="Xu P."/>
            <person name="Xie J."/>
        </authorList>
    </citation>
    <scope>NUCLEOTIDE SEQUENCE [LARGE SCALE GENOMIC DNA]</scope>
    <source>
        <strain evidence="4 5">CCTCC M 2011381</strain>
    </source>
</reference>
<dbReference type="KEGG" id="lcu:PL11_005180"/>
<feature type="domain" description="HotDog ACOT-type" evidence="3">
    <location>
        <begin position="7"/>
        <end position="120"/>
    </location>
</feature>
<organism evidence="4 5">
    <name type="scientific">Lentilactobacillus curieae</name>
    <dbReference type="NCBI Taxonomy" id="1138822"/>
    <lineage>
        <taxon>Bacteria</taxon>
        <taxon>Bacillati</taxon>
        <taxon>Bacillota</taxon>
        <taxon>Bacilli</taxon>
        <taxon>Lactobacillales</taxon>
        <taxon>Lactobacillaceae</taxon>
        <taxon>Lentilactobacillus</taxon>
    </lineage>
</organism>
<dbReference type="EMBL" id="CP018906">
    <property type="protein sequence ID" value="AQW21365.1"/>
    <property type="molecule type" value="Genomic_DNA"/>
</dbReference>
<dbReference type="InterPro" id="IPR033120">
    <property type="entry name" value="HOTDOG_ACOT"/>
</dbReference>
<evidence type="ECO:0000259" key="3">
    <source>
        <dbReference type="PROSITE" id="PS51770"/>
    </source>
</evidence>
<dbReference type="InterPro" id="IPR040170">
    <property type="entry name" value="Cytosol_ACT"/>
</dbReference>
<name>A0A1S6QIB9_9LACO</name>
<dbReference type="PANTHER" id="PTHR11049:SF24">
    <property type="entry name" value="CYTOSOLIC ACYL COENZYME A THIOESTER HYDROLASE"/>
    <property type="match status" value="1"/>
</dbReference>
<dbReference type="OrthoDB" id="9791628at2"/>